<dbReference type="EMBL" id="ATLV01021513">
    <property type="status" value="NOT_ANNOTATED_CDS"/>
    <property type="molecule type" value="Genomic_DNA"/>
</dbReference>
<dbReference type="AlphaFoldDB" id="A0A084W8S9"/>
<dbReference type="EnsemblMetazoa" id="ASIC014670-RA">
    <property type="protein sequence ID" value="ASIC014670-PA"/>
    <property type="gene ID" value="ASIC014670"/>
</dbReference>
<name>A0A084W8S9_ANOSI</name>
<dbReference type="Proteomes" id="UP000030765">
    <property type="component" value="Unassembled WGS sequence"/>
</dbReference>
<reference evidence="2" key="2">
    <citation type="submission" date="2020-05" db="UniProtKB">
        <authorList>
            <consortium name="EnsemblMetazoa"/>
        </authorList>
    </citation>
    <scope>IDENTIFICATION</scope>
</reference>
<proteinExistence type="predicted"/>
<evidence type="ECO:0000313" key="1">
    <source>
        <dbReference type="EMBL" id="KFB46623.1"/>
    </source>
</evidence>
<protein>
    <submittedName>
        <fullName evidence="1 2">Uncharacterized protein</fullName>
    </submittedName>
</protein>
<evidence type="ECO:0000313" key="2">
    <source>
        <dbReference type="EnsemblMetazoa" id="ASIC014670-PA"/>
    </source>
</evidence>
<evidence type="ECO:0000313" key="3">
    <source>
        <dbReference type="Proteomes" id="UP000030765"/>
    </source>
</evidence>
<gene>
    <name evidence="1" type="ORF">ZHAS_00014670</name>
</gene>
<organism evidence="1">
    <name type="scientific">Anopheles sinensis</name>
    <name type="common">Mosquito</name>
    <dbReference type="NCBI Taxonomy" id="74873"/>
    <lineage>
        <taxon>Eukaryota</taxon>
        <taxon>Metazoa</taxon>
        <taxon>Ecdysozoa</taxon>
        <taxon>Arthropoda</taxon>
        <taxon>Hexapoda</taxon>
        <taxon>Insecta</taxon>
        <taxon>Pterygota</taxon>
        <taxon>Neoptera</taxon>
        <taxon>Endopterygota</taxon>
        <taxon>Diptera</taxon>
        <taxon>Nematocera</taxon>
        <taxon>Culicoidea</taxon>
        <taxon>Culicidae</taxon>
        <taxon>Anophelinae</taxon>
        <taxon>Anopheles</taxon>
    </lineage>
</organism>
<dbReference type="EMBL" id="KE525319">
    <property type="protein sequence ID" value="KFB46623.1"/>
    <property type="molecule type" value="Genomic_DNA"/>
</dbReference>
<dbReference type="VEuPathDB" id="VectorBase:ASIC014670"/>
<accession>A0A084W8S9</accession>
<keyword evidence="3" id="KW-1185">Reference proteome</keyword>
<sequence>MLGRADTFVCLAAFESYVFKSLKEPKTPKVSVRTVPVCVNVLDFWMDRGLSVSAFVRRCLNLAYWVRSFTIDARDE</sequence>
<reference evidence="1 3" key="1">
    <citation type="journal article" date="2014" name="BMC Genomics">
        <title>Genome sequence of Anopheles sinensis provides insight into genetics basis of mosquito competence for malaria parasites.</title>
        <authorList>
            <person name="Zhou D."/>
            <person name="Zhang D."/>
            <person name="Ding G."/>
            <person name="Shi L."/>
            <person name="Hou Q."/>
            <person name="Ye Y."/>
            <person name="Xu Y."/>
            <person name="Zhou H."/>
            <person name="Xiong C."/>
            <person name="Li S."/>
            <person name="Yu J."/>
            <person name="Hong S."/>
            <person name="Yu X."/>
            <person name="Zou P."/>
            <person name="Chen C."/>
            <person name="Chang X."/>
            <person name="Wang W."/>
            <person name="Lv Y."/>
            <person name="Sun Y."/>
            <person name="Ma L."/>
            <person name="Shen B."/>
            <person name="Zhu C."/>
        </authorList>
    </citation>
    <scope>NUCLEOTIDE SEQUENCE [LARGE SCALE GENOMIC DNA]</scope>
</reference>